<feature type="transmembrane region" description="Helical" evidence="11">
    <location>
        <begin position="31"/>
        <end position="53"/>
    </location>
</feature>
<gene>
    <name evidence="12" type="ORF">ABCS64_03175</name>
</gene>
<evidence type="ECO:0000256" key="7">
    <source>
        <dbReference type="ARBA" id="ARBA00022989"/>
    </source>
</evidence>
<reference evidence="13" key="1">
    <citation type="submission" date="2024-06" db="EMBL/GenBank/DDBJ databases">
        <title>Radixoralia hellwigii gen. nov., sp nov., isolated from a root canal in the human oral cavity.</title>
        <authorList>
            <person name="Bartsch S."/>
            <person name="Wittmer A."/>
            <person name="Schulz A.-K."/>
            <person name="Neumann-Schaal M."/>
            <person name="Wolf J."/>
            <person name="Gronow S."/>
            <person name="Tennert C."/>
            <person name="Haecker G."/>
            <person name="Cieplik F."/>
            <person name="Al-Ahmad A."/>
        </authorList>
    </citation>
    <scope>NUCLEOTIDE SEQUENCE [LARGE SCALE GENOMIC DNA]</scope>
    <source>
        <strain evidence="13">Wk13</strain>
    </source>
</reference>
<keyword evidence="7 11" id="KW-1133">Transmembrane helix</keyword>
<evidence type="ECO:0000256" key="1">
    <source>
        <dbReference type="ARBA" id="ARBA00004651"/>
    </source>
</evidence>
<dbReference type="InterPro" id="IPR001851">
    <property type="entry name" value="ABC_transp_permease"/>
</dbReference>
<keyword evidence="6 11" id="KW-0812">Transmembrane</keyword>
<evidence type="ECO:0000256" key="3">
    <source>
        <dbReference type="ARBA" id="ARBA00022448"/>
    </source>
</evidence>
<keyword evidence="5" id="KW-0997">Cell inner membrane</keyword>
<evidence type="ECO:0000313" key="13">
    <source>
        <dbReference type="Proteomes" id="UP001574673"/>
    </source>
</evidence>
<dbReference type="Proteomes" id="UP001574673">
    <property type="component" value="Unassembled WGS sequence"/>
</dbReference>
<protein>
    <recommendedName>
        <fullName evidence="10">Autoinducer 2 import system permease protein LsrC</fullName>
    </recommendedName>
</protein>
<evidence type="ECO:0000256" key="4">
    <source>
        <dbReference type="ARBA" id="ARBA00022475"/>
    </source>
</evidence>
<comment type="subcellular location">
    <subcellularLocation>
        <location evidence="1">Cell membrane</location>
        <topology evidence="1">Multi-pass membrane protein</topology>
    </subcellularLocation>
</comment>
<dbReference type="EMBL" id="JBEUWX010000002">
    <property type="protein sequence ID" value="MFA9949337.1"/>
    <property type="molecule type" value="Genomic_DNA"/>
</dbReference>
<feature type="transmembrane region" description="Helical" evidence="11">
    <location>
        <begin position="137"/>
        <end position="157"/>
    </location>
</feature>
<evidence type="ECO:0000313" key="12">
    <source>
        <dbReference type="EMBL" id="MFA9949337.1"/>
    </source>
</evidence>
<dbReference type="PANTHER" id="PTHR32196">
    <property type="entry name" value="ABC TRANSPORTER PERMEASE PROTEIN YPHD-RELATED-RELATED"/>
    <property type="match status" value="1"/>
</dbReference>
<dbReference type="PANTHER" id="PTHR32196:SF29">
    <property type="entry name" value="AUTOINDUCER 2 IMPORT SYSTEM PERMEASE PROTEIN LSRC"/>
    <property type="match status" value="1"/>
</dbReference>
<keyword evidence="4" id="KW-1003">Cell membrane</keyword>
<organism evidence="12 13">
    <name type="scientific">Dentiradicibacter hellwigii</name>
    <dbReference type="NCBI Taxonomy" id="3149053"/>
    <lineage>
        <taxon>Bacteria</taxon>
        <taxon>Pseudomonadati</taxon>
        <taxon>Pseudomonadota</taxon>
        <taxon>Betaproteobacteria</taxon>
        <taxon>Rhodocyclales</taxon>
        <taxon>Rhodocyclaceae</taxon>
        <taxon>Dentiradicibacter</taxon>
    </lineage>
</organism>
<comment type="function">
    <text evidence="9">Part of the ABC transporter complex LsrABCD involved in autoinducer 2 (AI-2) import. Probably responsible for the translocation of the substrate across the membrane.</text>
</comment>
<keyword evidence="8 11" id="KW-0472">Membrane</keyword>
<evidence type="ECO:0000256" key="10">
    <source>
        <dbReference type="ARBA" id="ARBA00039382"/>
    </source>
</evidence>
<feature type="transmembrane region" description="Helical" evidence="11">
    <location>
        <begin position="284"/>
        <end position="303"/>
    </location>
</feature>
<comment type="caution">
    <text evidence="12">The sequence shown here is derived from an EMBL/GenBank/DDBJ whole genome shotgun (WGS) entry which is preliminary data.</text>
</comment>
<evidence type="ECO:0000256" key="2">
    <source>
        <dbReference type="ARBA" id="ARBA00011262"/>
    </source>
</evidence>
<evidence type="ECO:0000256" key="6">
    <source>
        <dbReference type="ARBA" id="ARBA00022692"/>
    </source>
</evidence>
<feature type="transmembrane region" description="Helical" evidence="11">
    <location>
        <begin position="111"/>
        <end position="131"/>
    </location>
</feature>
<accession>A0ABV4UDV4</accession>
<feature type="transmembrane region" description="Helical" evidence="11">
    <location>
        <begin position="86"/>
        <end position="104"/>
    </location>
</feature>
<feature type="transmembrane region" description="Helical" evidence="11">
    <location>
        <begin position="202"/>
        <end position="222"/>
    </location>
</feature>
<dbReference type="RefSeq" id="WP_418890475.1">
    <property type="nucleotide sequence ID" value="NZ_JBEUWX010000002.1"/>
</dbReference>
<feature type="transmembrane region" description="Helical" evidence="11">
    <location>
        <begin position="60"/>
        <end position="80"/>
    </location>
</feature>
<keyword evidence="3" id="KW-0813">Transport</keyword>
<sequence>MNDSTTQEKTAEISPENEHAGRLRRLMSQPLSGVLAALAIICLVSSLLSSAFLDAYNLSIIARALAFVGLITLAQTMLMVLGELDLSLGMISGLAAVIGGIAMVHWGMHPALAIPLTLLAGAACGLVNGLLVTGLGLHSLVLTIGMSGVYLAFKLGFTKGAAITGIPESIHFLGQANLYDLLPALLQGAVEKIPPLLKLCEALPLPTLIMFVCMGIVAFIMARTPFGRYMYAIGNNTAAAQILGIRVNRVRLAVFTCAGLLAALAGILMVARMGTAQPSIGENWVLPSIAASVIGGVSTTGGVGGPIGAIIGSAIVNVIENIIVLIGINTYWQSGVSGAVVVIAISVDALSRRFFRKEH</sequence>
<comment type="subunit">
    <text evidence="2">The complex is composed of two ATP-binding proteins (LsrA), two transmembrane proteins (LsrC and LsrD) and a solute-binding protein (LsrB).</text>
</comment>
<evidence type="ECO:0000256" key="8">
    <source>
        <dbReference type="ARBA" id="ARBA00023136"/>
    </source>
</evidence>
<proteinExistence type="predicted"/>
<dbReference type="CDD" id="cd06579">
    <property type="entry name" value="TM_PBP1_transp_AraH_like"/>
    <property type="match status" value="1"/>
</dbReference>
<feature type="transmembrane region" description="Helical" evidence="11">
    <location>
        <begin position="252"/>
        <end position="272"/>
    </location>
</feature>
<evidence type="ECO:0000256" key="5">
    <source>
        <dbReference type="ARBA" id="ARBA00022519"/>
    </source>
</evidence>
<dbReference type="Pfam" id="PF02653">
    <property type="entry name" value="BPD_transp_2"/>
    <property type="match status" value="1"/>
</dbReference>
<name>A0ABV4UDV4_9RHOO</name>
<keyword evidence="13" id="KW-1185">Reference proteome</keyword>
<evidence type="ECO:0000256" key="9">
    <source>
        <dbReference type="ARBA" id="ARBA00025439"/>
    </source>
</evidence>
<evidence type="ECO:0000256" key="11">
    <source>
        <dbReference type="SAM" id="Phobius"/>
    </source>
</evidence>